<sequence length="33" mass="3755">LCFLPVLAVLPMTALYMQNYIHHKGLVRAQELA</sequence>
<dbReference type="Proteomes" id="UP000182631">
    <property type="component" value="Unassembled WGS sequence"/>
</dbReference>
<accession>A0A171DGP4</accession>
<dbReference type="AlphaFoldDB" id="A0A171DGP4"/>
<reference evidence="2" key="1">
    <citation type="submission" date="2016-02" db="EMBL/GenBank/DDBJ databases">
        <authorList>
            <person name="liu f."/>
        </authorList>
    </citation>
    <scope>NUCLEOTIDE SEQUENCE [LARGE SCALE GENOMIC DNA]</scope>
</reference>
<name>A0A171DGP4_9SYNE</name>
<keyword evidence="2" id="KW-1185">Reference proteome</keyword>
<gene>
    <name evidence="1" type="ORF">FLM9_922</name>
</gene>
<feature type="non-terminal residue" evidence="1">
    <location>
        <position position="1"/>
    </location>
</feature>
<dbReference type="EMBL" id="FITM01000100">
    <property type="protein sequence ID" value="SAY38893.1"/>
    <property type="molecule type" value="Genomic_DNA"/>
</dbReference>
<protein>
    <submittedName>
        <fullName evidence="1">Uncharacterized protein</fullName>
    </submittedName>
</protein>
<proteinExistence type="predicted"/>
<organism evidence="1 2">
    <name type="scientific">Candidatus Synechococcus spongiarum</name>
    <dbReference type="NCBI Taxonomy" id="431041"/>
    <lineage>
        <taxon>Bacteria</taxon>
        <taxon>Bacillati</taxon>
        <taxon>Cyanobacteriota</taxon>
        <taxon>Cyanophyceae</taxon>
        <taxon>Synechococcales</taxon>
        <taxon>Synechococcaceae</taxon>
        <taxon>Synechococcus</taxon>
    </lineage>
</organism>
<evidence type="ECO:0000313" key="2">
    <source>
        <dbReference type="Proteomes" id="UP000182631"/>
    </source>
</evidence>
<evidence type="ECO:0000313" key="1">
    <source>
        <dbReference type="EMBL" id="SAY38893.1"/>
    </source>
</evidence>